<dbReference type="GeneID" id="25910833"/>
<sequence length="115" mass="12925">MEKMQSRKQVSKQGLMASGADLETSKVDKDIGLVESKMAAAYQELNVTQSLVDKISEAYWGEIMSFDYLKDQDLRSIHVSRIHAWAETYDGTLGALTTAMKTLQTPVSREHRSIQ</sequence>
<keyword evidence="2" id="KW-1185">Reference proteome</keyword>
<evidence type="ECO:0000313" key="2">
    <source>
        <dbReference type="Proteomes" id="UP000054560"/>
    </source>
</evidence>
<name>A0A0L0FL64_9EUKA</name>
<dbReference type="RefSeq" id="XP_014151113.1">
    <property type="nucleotide sequence ID" value="XM_014295638.1"/>
</dbReference>
<dbReference type="EMBL" id="KQ242804">
    <property type="protein sequence ID" value="KNC77211.1"/>
    <property type="molecule type" value="Genomic_DNA"/>
</dbReference>
<evidence type="ECO:0000313" key="1">
    <source>
        <dbReference type="EMBL" id="KNC77211.1"/>
    </source>
</evidence>
<dbReference type="AlphaFoldDB" id="A0A0L0FL64"/>
<reference evidence="1 2" key="1">
    <citation type="submission" date="2011-02" db="EMBL/GenBank/DDBJ databases">
        <title>The Genome Sequence of Sphaeroforma arctica JP610.</title>
        <authorList>
            <consortium name="The Broad Institute Genome Sequencing Platform"/>
            <person name="Russ C."/>
            <person name="Cuomo C."/>
            <person name="Young S.K."/>
            <person name="Zeng Q."/>
            <person name="Gargeya S."/>
            <person name="Alvarado L."/>
            <person name="Berlin A."/>
            <person name="Chapman S.B."/>
            <person name="Chen Z."/>
            <person name="Freedman E."/>
            <person name="Gellesch M."/>
            <person name="Goldberg J."/>
            <person name="Griggs A."/>
            <person name="Gujja S."/>
            <person name="Heilman E."/>
            <person name="Heiman D."/>
            <person name="Howarth C."/>
            <person name="Mehta T."/>
            <person name="Neiman D."/>
            <person name="Pearson M."/>
            <person name="Roberts A."/>
            <person name="Saif S."/>
            <person name="Shea T."/>
            <person name="Shenoy N."/>
            <person name="Sisk P."/>
            <person name="Stolte C."/>
            <person name="Sykes S."/>
            <person name="White J."/>
            <person name="Yandava C."/>
            <person name="Burger G."/>
            <person name="Gray M.W."/>
            <person name="Holland P.W.H."/>
            <person name="King N."/>
            <person name="Lang F.B.F."/>
            <person name="Roger A.J."/>
            <person name="Ruiz-Trillo I."/>
            <person name="Haas B."/>
            <person name="Nusbaum C."/>
            <person name="Birren B."/>
        </authorList>
    </citation>
    <scope>NUCLEOTIDE SEQUENCE [LARGE SCALE GENOMIC DNA]</scope>
    <source>
        <strain evidence="1 2">JP610</strain>
    </source>
</reference>
<dbReference type="RefSeq" id="XP_014151112.1">
    <property type="nucleotide sequence ID" value="XM_014295637.1"/>
</dbReference>
<dbReference type="Proteomes" id="UP000054560">
    <property type="component" value="Unassembled WGS sequence"/>
</dbReference>
<dbReference type="EMBL" id="KQ242804">
    <property type="protein sequence ID" value="KNC77210.1"/>
    <property type="molecule type" value="Genomic_DNA"/>
</dbReference>
<gene>
    <name evidence="1" type="ORF">SARC_10329</name>
</gene>
<organism evidence="1 2">
    <name type="scientific">Sphaeroforma arctica JP610</name>
    <dbReference type="NCBI Taxonomy" id="667725"/>
    <lineage>
        <taxon>Eukaryota</taxon>
        <taxon>Ichthyosporea</taxon>
        <taxon>Ichthyophonida</taxon>
        <taxon>Sphaeroforma</taxon>
    </lineage>
</organism>
<accession>A0A0L0FL64</accession>
<proteinExistence type="predicted"/>
<protein>
    <submittedName>
        <fullName evidence="1">Uncharacterized protein</fullName>
    </submittedName>
</protein>